<accession>J9FTJ1</accession>
<proteinExistence type="predicted"/>
<dbReference type="EMBL" id="AMCI01008679">
    <property type="protein sequence ID" value="EJW90679.1"/>
    <property type="molecule type" value="Genomic_DNA"/>
</dbReference>
<protein>
    <submittedName>
        <fullName evidence="1">Uncharacterized protein</fullName>
    </submittedName>
</protein>
<name>J9FTJ1_9ZZZZ</name>
<sequence length="93" mass="9420">SVANSGISGSSGGYISGMLTADYGRLPTAASGSSSTYEGDAVYFSNGTYYAFVGGHWYDGLVVGPFYAYLYDTASISTTTIGAALSCKPLAAA</sequence>
<evidence type="ECO:0000313" key="1">
    <source>
        <dbReference type="EMBL" id="EJW90679.1"/>
    </source>
</evidence>
<reference evidence="1" key="1">
    <citation type="journal article" date="2012" name="PLoS ONE">
        <title>Gene sets for utilization of primary and secondary nutrition supplies in the distal gut of endangered iberian lynx.</title>
        <authorList>
            <person name="Alcaide M."/>
            <person name="Messina E."/>
            <person name="Richter M."/>
            <person name="Bargiela R."/>
            <person name="Peplies J."/>
            <person name="Huws S.A."/>
            <person name="Newbold C.J."/>
            <person name="Golyshin P.N."/>
            <person name="Simon M.A."/>
            <person name="Lopez G."/>
            <person name="Yakimov M.M."/>
            <person name="Ferrer M."/>
        </authorList>
    </citation>
    <scope>NUCLEOTIDE SEQUENCE</scope>
</reference>
<gene>
    <name evidence="1" type="ORF">EVA_21214</name>
</gene>
<dbReference type="AlphaFoldDB" id="J9FTJ1"/>
<organism evidence="1">
    <name type="scientific">gut metagenome</name>
    <dbReference type="NCBI Taxonomy" id="749906"/>
    <lineage>
        <taxon>unclassified sequences</taxon>
        <taxon>metagenomes</taxon>
        <taxon>organismal metagenomes</taxon>
    </lineage>
</organism>
<comment type="caution">
    <text evidence="1">The sequence shown here is derived from an EMBL/GenBank/DDBJ whole genome shotgun (WGS) entry which is preliminary data.</text>
</comment>
<feature type="non-terminal residue" evidence="1">
    <location>
        <position position="1"/>
    </location>
</feature>